<comment type="similarity">
    <text evidence="2 13">Belongs to the AlaDH/PNT family.</text>
</comment>
<evidence type="ECO:0000313" key="19">
    <source>
        <dbReference type="Proteomes" id="UP000070544"/>
    </source>
</evidence>
<dbReference type="Pfam" id="PF05222">
    <property type="entry name" value="AlaDh_PNT_N"/>
    <property type="match status" value="1"/>
</dbReference>
<evidence type="ECO:0000256" key="2">
    <source>
        <dbReference type="ARBA" id="ARBA00005689"/>
    </source>
</evidence>
<evidence type="ECO:0000256" key="14">
    <source>
        <dbReference type="PIRSR" id="PIRSR018250-1"/>
    </source>
</evidence>
<keyword evidence="8 13" id="KW-0520">NAD</keyword>
<dbReference type="GO" id="GO:0004754">
    <property type="term" value="F:saccharopine dehydrogenase (NAD+, L-lysine-forming) activity"/>
    <property type="evidence" value="ECO:0007669"/>
    <property type="project" value="UniProtKB-EC"/>
</dbReference>
<dbReference type="Gene3D" id="3.40.50.720">
    <property type="entry name" value="NAD(P)-binding Rossmann-like Domain"/>
    <property type="match status" value="2"/>
</dbReference>
<comment type="catalytic activity">
    <reaction evidence="12 13">
        <text>L-saccharopine + NAD(+) + H2O = L-lysine + 2-oxoglutarate + NADH + H(+)</text>
        <dbReference type="Rhea" id="RHEA:12440"/>
        <dbReference type="ChEBI" id="CHEBI:15377"/>
        <dbReference type="ChEBI" id="CHEBI:15378"/>
        <dbReference type="ChEBI" id="CHEBI:16810"/>
        <dbReference type="ChEBI" id="CHEBI:32551"/>
        <dbReference type="ChEBI" id="CHEBI:57540"/>
        <dbReference type="ChEBI" id="CHEBI:57945"/>
        <dbReference type="ChEBI" id="CHEBI:57951"/>
        <dbReference type="EC" id="1.5.1.7"/>
    </reaction>
</comment>
<dbReference type="SUPFAM" id="SSF51735">
    <property type="entry name" value="NAD(P)-binding Rossmann-fold domains"/>
    <property type="match status" value="1"/>
</dbReference>
<dbReference type="EMBL" id="KQ965749">
    <property type="protein sequence ID" value="KXS16893.1"/>
    <property type="molecule type" value="Genomic_DNA"/>
</dbReference>
<keyword evidence="19" id="KW-1185">Reference proteome</keyword>
<dbReference type="UniPathway" id="UPA00033">
    <property type="reaction ID" value="UER00034"/>
</dbReference>
<dbReference type="OrthoDB" id="265306at2759"/>
<evidence type="ECO:0000259" key="17">
    <source>
        <dbReference type="SMART" id="SM01003"/>
    </source>
</evidence>
<dbReference type="OMA" id="YFFFSHT"/>
<keyword evidence="6 13" id="KW-0028">Amino-acid biosynthesis</keyword>
<dbReference type="PANTHER" id="PTHR11133:SF23">
    <property type="entry name" value="SACCHAROPINE DEHYDROGENASE [NAD(+), L-LYSINE-FORMING]"/>
    <property type="match status" value="1"/>
</dbReference>
<dbReference type="AlphaFoldDB" id="A0A139AK61"/>
<feature type="binding site" evidence="15">
    <location>
        <position position="248"/>
    </location>
    <ligand>
        <name>NAD(+)</name>
        <dbReference type="ChEBI" id="CHEBI:57540"/>
    </ligand>
</feature>
<keyword evidence="7 13" id="KW-0560">Oxidoreductase</keyword>
<feature type="binding site" evidence="15">
    <location>
        <position position="274"/>
    </location>
    <ligand>
        <name>NAD(+)</name>
        <dbReference type="ChEBI" id="CHEBI:57540"/>
    </ligand>
</feature>
<accession>A0A139AK61</accession>
<evidence type="ECO:0000256" key="1">
    <source>
        <dbReference type="ARBA" id="ARBA00004884"/>
    </source>
</evidence>
<evidence type="ECO:0000313" key="18">
    <source>
        <dbReference type="EMBL" id="KXS16893.1"/>
    </source>
</evidence>
<dbReference type="InterPro" id="IPR027281">
    <property type="entry name" value="Lys1"/>
</dbReference>
<dbReference type="InterPro" id="IPR051168">
    <property type="entry name" value="AASS"/>
</dbReference>
<dbReference type="SMART" id="SM01002">
    <property type="entry name" value="AlaDh_PNT_C"/>
    <property type="match status" value="1"/>
</dbReference>
<comment type="pathway">
    <text evidence="1 13">Amino-acid biosynthesis; L-lysine biosynthesis via AAA pathway; L-lysine from L-alpha-aminoadipate (fungal route): step 3/3.</text>
</comment>
<organism evidence="18 19">
    <name type="scientific">Gonapodya prolifera (strain JEL478)</name>
    <name type="common">Monoblepharis prolifera</name>
    <dbReference type="NCBI Taxonomy" id="1344416"/>
    <lineage>
        <taxon>Eukaryota</taxon>
        <taxon>Fungi</taxon>
        <taxon>Fungi incertae sedis</taxon>
        <taxon>Chytridiomycota</taxon>
        <taxon>Chytridiomycota incertae sedis</taxon>
        <taxon>Monoblepharidomycetes</taxon>
        <taxon>Monoblepharidales</taxon>
        <taxon>Gonapodyaceae</taxon>
        <taxon>Gonapodya</taxon>
    </lineage>
</organism>
<dbReference type="FunFam" id="3.40.50.720:FF:000217">
    <property type="entry name" value="Saccharopine dehydrogenase [NAD(+), L-lysine-forming]"/>
    <property type="match status" value="1"/>
</dbReference>
<dbReference type="GO" id="GO:0003729">
    <property type="term" value="F:mRNA binding"/>
    <property type="evidence" value="ECO:0007669"/>
    <property type="project" value="EnsemblFungi"/>
</dbReference>
<gene>
    <name evidence="18" type="ORF">M427DRAFT_110685</name>
</gene>
<dbReference type="PANTHER" id="PTHR11133">
    <property type="entry name" value="SACCHAROPINE DEHYDROGENASE"/>
    <property type="match status" value="1"/>
</dbReference>
<comment type="subunit">
    <text evidence="3">Monomer.</text>
</comment>
<feature type="domain" description="Alanine dehydrogenase/pyridine nucleotide transhydrogenase NAD(H)-binding" evidence="16">
    <location>
        <begin position="172"/>
        <end position="309"/>
    </location>
</feature>
<proteinExistence type="inferred from homology"/>
<dbReference type="FunFam" id="3.40.50.720:FF:000423">
    <property type="entry name" value="Saccharopine dehydrogenase [NAD(+), L-lysine-forming]"/>
    <property type="match status" value="1"/>
</dbReference>
<evidence type="ECO:0000256" key="10">
    <source>
        <dbReference type="ARBA" id="ARBA00023157"/>
    </source>
</evidence>
<evidence type="ECO:0000256" key="9">
    <source>
        <dbReference type="ARBA" id="ARBA00023154"/>
    </source>
</evidence>
<feature type="binding site" evidence="15">
    <location>
        <position position="228"/>
    </location>
    <ligand>
        <name>NAD(+)</name>
        <dbReference type="ChEBI" id="CHEBI:57540"/>
    </ligand>
</feature>
<dbReference type="CDD" id="cd12188">
    <property type="entry name" value="SDH"/>
    <property type="match status" value="1"/>
</dbReference>
<evidence type="ECO:0000259" key="16">
    <source>
        <dbReference type="SMART" id="SM01002"/>
    </source>
</evidence>
<evidence type="ECO:0000256" key="11">
    <source>
        <dbReference type="ARBA" id="ARBA00033228"/>
    </source>
</evidence>
<reference evidence="18 19" key="1">
    <citation type="journal article" date="2015" name="Genome Biol. Evol.">
        <title>Phylogenomic analyses indicate that early fungi evolved digesting cell walls of algal ancestors of land plants.</title>
        <authorList>
            <person name="Chang Y."/>
            <person name="Wang S."/>
            <person name="Sekimoto S."/>
            <person name="Aerts A.L."/>
            <person name="Choi C."/>
            <person name="Clum A."/>
            <person name="LaButti K.M."/>
            <person name="Lindquist E.A."/>
            <person name="Yee Ngan C."/>
            <person name="Ohm R.A."/>
            <person name="Salamov A.A."/>
            <person name="Grigoriev I.V."/>
            <person name="Spatafora J.W."/>
            <person name="Berbee M.L."/>
        </authorList>
    </citation>
    <scope>NUCLEOTIDE SEQUENCE [LARGE SCALE GENOMIC DNA]</scope>
    <source>
        <strain evidence="18 19">JEL478</strain>
    </source>
</reference>
<dbReference type="SMART" id="SM01003">
    <property type="entry name" value="AlaDh_PNT_N"/>
    <property type="match status" value="1"/>
</dbReference>
<dbReference type="GO" id="GO:0005737">
    <property type="term" value="C:cytoplasm"/>
    <property type="evidence" value="ECO:0007669"/>
    <property type="project" value="TreeGrafter"/>
</dbReference>
<evidence type="ECO:0000256" key="7">
    <source>
        <dbReference type="ARBA" id="ARBA00023002"/>
    </source>
</evidence>
<evidence type="ECO:0000256" key="4">
    <source>
        <dbReference type="ARBA" id="ARBA00012847"/>
    </source>
</evidence>
<feature type="binding site" evidence="15">
    <location>
        <begin position="200"/>
        <end position="201"/>
    </location>
    <ligand>
        <name>NAD(+)</name>
        <dbReference type="ChEBI" id="CHEBI:57540"/>
    </ligand>
</feature>
<evidence type="ECO:0000256" key="13">
    <source>
        <dbReference type="PIRNR" id="PIRNR018250"/>
    </source>
</evidence>
<feature type="binding site" evidence="15">
    <location>
        <position position="224"/>
    </location>
    <ligand>
        <name>NAD(+)</name>
        <dbReference type="ChEBI" id="CHEBI:57540"/>
    </ligand>
</feature>
<dbReference type="SUPFAM" id="SSF52283">
    <property type="entry name" value="Formate/glycerate dehydrogenase catalytic domain-like"/>
    <property type="match status" value="1"/>
</dbReference>
<evidence type="ECO:0000256" key="15">
    <source>
        <dbReference type="PIRSR" id="PIRSR018250-3"/>
    </source>
</evidence>
<dbReference type="InterPro" id="IPR007698">
    <property type="entry name" value="AlaDH/PNT_NAD(H)-bd"/>
</dbReference>
<feature type="binding site" evidence="15">
    <location>
        <position position="128"/>
    </location>
    <ligand>
        <name>NAD(+)</name>
        <dbReference type="ChEBI" id="CHEBI:57540"/>
    </ligand>
</feature>
<protein>
    <recommendedName>
        <fullName evidence="5 13">Saccharopine dehydrogenase [NAD(+), L-lysine-forming]</fullName>
        <shortName evidence="13">SDH</shortName>
        <ecNumber evidence="4 13">1.5.1.7</ecNumber>
    </recommendedName>
    <alternativeName>
        <fullName evidence="11 13">Lysine--2-oxoglutarate reductase</fullName>
    </alternativeName>
</protein>
<dbReference type="InterPro" id="IPR007886">
    <property type="entry name" value="AlaDH/PNT_N"/>
</dbReference>
<evidence type="ECO:0000256" key="5">
    <source>
        <dbReference type="ARBA" id="ARBA00021221"/>
    </source>
</evidence>
<keyword evidence="9 13" id="KW-0457">Lysine biosynthesis</keyword>
<dbReference type="GO" id="GO:0019878">
    <property type="term" value="P:lysine biosynthetic process via aminoadipic acid"/>
    <property type="evidence" value="ECO:0007669"/>
    <property type="project" value="UniProtKB-UniPathway"/>
</dbReference>
<evidence type="ECO:0000256" key="8">
    <source>
        <dbReference type="ARBA" id="ARBA00023027"/>
    </source>
</evidence>
<feature type="domain" description="Alanine dehydrogenase/pyridine nucleotide transhydrogenase N-terminal" evidence="17">
    <location>
        <begin position="5"/>
        <end position="140"/>
    </location>
</feature>
<dbReference type="GO" id="GO:0016558">
    <property type="term" value="P:protein import into peroxisome matrix"/>
    <property type="evidence" value="ECO:0007669"/>
    <property type="project" value="EnsemblFungi"/>
</dbReference>
<dbReference type="STRING" id="1344416.A0A139AK61"/>
<dbReference type="Proteomes" id="UP000070544">
    <property type="component" value="Unassembled WGS sequence"/>
</dbReference>
<feature type="active site" description="Proton donor" evidence="14">
    <location>
        <position position="94"/>
    </location>
</feature>
<feature type="active site" description="Proton acceptor" evidence="14">
    <location>
        <position position="75"/>
    </location>
</feature>
<dbReference type="InterPro" id="IPR036291">
    <property type="entry name" value="NAD(P)-bd_dom_sf"/>
</dbReference>
<sequence>MVHIWVRAETKPHEHRAALTPKTAKQLIDAGFKVTVERSSQSIFTIDEYERVGVEVVEEGSWRTAPLDAYIYGLKELPENDDSPLPHTHIMFAHCYKRQAGWRDVLARFDKGKGTLLDLEFLQDDKGRRVAAFGYHAGFAGAALGLDVWSHQQLEGNATYGAVSHFPTDTELIAHVRGRLEAAKAKTGQEPSLMVMGALGRCGRGAVDFARSAGVPDERIVKWDMAETANGGPFPEILQQDLFVNSIYLSKPIPPFVTKEMLNGDRALRVVVDVSCDTTNPHNPIPIYDRTTSFDDPTLSDDDPSFVLSNATPLQVVAIDHLPTLLPRESSEQFAADLLPTLLELRTRDTARVWNDAERLFREKVQEMRTGSA</sequence>
<keyword evidence="10" id="KW-1015">Disulfide bond</keyword>
<name>A0A139AK61_GONPJ</name>
<dbReference type="EC" id="1.5.1.7" evidence="4 13"/>
<feature type="binding site" evidence="15">
    <location>
        <begin position="319"/>
        <end position="322"/>
    </location>
    <ligand>
        <name>NAD(+)</name>
        <dbReference type="ChEBI" id="CHEBI:57540"/>
    </ligand>
</feature>
<evidence type="ECO:0000256" key="3">
    <source>
        <dbReference type="ARBA" id="ARBA00011245"/>
    </source>
</evidence>
<dbReference type="PIRSF" id="PIRSF018250">
    <property type="entry name" value="Saccharopine_DH_Lys"/>
    <property type="match status" value="1"/>
</dbReference>
<evidence type="ECO:0000256" key="12">
    <source>
        <dbReference type="ARBA" id="ARBA00047860"/>
    </source>
</evidence>
<evidence type="ECO:0000256" key="6">
    <source>
        <dbReference type="ARBA" id="ARBA00022605"/>
    </source>
</evidence>